<keyword evidence="1" id="KW-0732">Signal</keyword>
<name>A0A172ZI41_9BACL</name>
<accession>A0A172ZI41</accession>
<dbReference type="STRING" id="1616788.AR543_15725"/>
<evidence type="ECO:0000256" key="1">
    <source>
        <dbReference type="SAM" id="SignalP"/>
    </source>
</evidence>
<feature type="chain" id="PRO_5038959033" description="Ricin B lectin domain-containing protein" evidence="1">
    <location>
        <begin position="24"/>
        <end position="82"/>
    </location>
</feature>
<dbReference type="KEGG" id="pbv:AR543_15725"/>
<feature type="signal peptide" evidence="1">
    <location>
        <begin position="1"/>
        <end position="23"/>
    </location>
</feature>
<dbReference type="RefSeq" id="WP_017813025.1">
    <property type="nucleotide sequence ID" value="NZ_CP013023.1"/>
</dbReference>
<dbReference type="Proteomes" id="UP000078148">
    <property type="component" value="Chromosome"/>
</dbReference>
<dbReference type="OrthoDB" id="9860578at2"/>
<reference evidence="3" key="1">
    <citation type="submission" date="2015-10" db="EMBL/GenBank/DDBJ databases">
        <title>Genome of Paenibacillus bovis sp. nov.</title>
        <authorList>
            <person name="Wu Z."/>
            <person name="Gao C."/>
            <person name="Liu Z."/>
            <person name="Zheng H."/>
        </authorList>
    </citation>
    <scope>NUCLEOTIDE SEQUENCE [LARGE SCALE GENOMIC DNA]</scope>
    <source>
        <strain evidence="3">BD3526</strain>
    </source>
</reference>
<dbReference type="EMBL" id="CP013023">
    <property type="protein sequence ID" value="ANF97305.1"/>
    <property type="molecule type" value="Genomic_DNA"/>
</dbReference>
<sequence>MKKKIIASVMSLALLLPATSGFAAADWYWTNSVTRLVASNQACGTIVHDDGKGYIGTLTSYQYSTYGNERQCWYQGRMEYRY</sequence>
<organism evidence="2 3">
    <name type="scientific">Paenibacillus bovis</name>
    <dbReference type="NCBI Taxonomy" id="1616788"/>
    <lineage>
        <taxon>Bacteria</taxon>
        <taxon>Bacillati</taxon>
        <taxon>Bacillota</taxon>
        <taxon>Bacilli</taxon>
        <taxon>Bacillales</taxon>
        <taxon>Paenibacillaceae</taxon>
        <taxon>Paenibacillus</taxon>
    </lineage>
</organism>
<reference evidence="2 3" key="2">
    <citation type="journal article" date="2016" name="Int. J. Syst. Evol. Microbiol.">
        <title>Paenibacillus bovis sp. nov., isolated from raw yak (Bos grunniens) milk.</title>
        <authorList>
            <person name="Gao C."/>
            <person name="Han J."/>
            <person name="Liu Z."/>
            <person name="Xu X."/>
            <person name="Hang F."/>
            <person name="Wu Z."/>
        </authorList>
    </citation>
    <scope>NUCLEOTIDE SEQUENCE [LARGE SCALE GENOMIC DNA]</scope>
    <source>
        <strain evidence="2 3">BD3526</strain>
    </source>
</reference>
<evidence type="ECO:0008006" key="4">
    <source>
        <dbReference type="Google" id="ProtNLM"/>
    </source>
</evidence>
<proteinExistence type="predicted"/>
<evidence type="ECO:0000313" key="3">
    <source>
        <dbReference type="Proteomes" id="UP000078148"/>
    </source>
</evidence>
<evidence type="ECO:0000313" key="2">
    <source>
        <dbReference type="EMBL" id="ANF97305.1"/>
    </source>
</evidence>
<keyword evidence="3" id="KW-1185">Reference proteome</keyword>
<dbReference type="AlphaFoldDB" id="A0A172ZI41"/>
<gene>
    <name evidence="2" type="ORF">AR543_15725</name>
</gene>
<protein>
    <recommendedName>
        <fullName evidence="4">Ricin B lectin domain-containing protein</fullName>
    </recommendedName>
</protein>